<name>A4WVM6_CERS5</name>
<reference evidence="2" key="1">
    <citation type="submission" date="2007-04" db="EMBL/GenBank/DDBJ databases">
        <title>Complete sequence of chromosome of Rhodobacter sphaeroides ATCC 17025.</title>
        <authorList>
            <consortium name="US DOE Joint Genome Institute"/>
            <person name="Copeland A."/>
            <person name="Lucas S."/>
            <person name="Lapidus A."/>
            <person name="Barry K."/>
            <person name="Detter J.C."/>
            <person name="Glavina del Rio T."/>
            <person name="Hammon N."/>
            <person name="Israni S."/>
            <person name="Dalin E."/>
            <person name="Tice H."/>
            <person name="Pitluck S."/>
            <person name="Chertkov O."/>
            <person name="Brettin T."/>
            <person name="Bruce D."/>
            <person name="Han C."/>
            <person name="Schmutz J."/>
            <person name="Larimer F."/>
            <person name="Land M."/>
            <person name="Hauser L."/>
            <person name="Kyrpides N."/>
            <person name="Kim E."/>
            <person name="Richardson P."/>
            <person name="Mackenzie C."/>
            <person name="Choudhary M."/>
            <person name="Donohue T.J."/>
            <person name="Kaplan S."/>
        </authorList>
    </citation>
    <scope>NUCLEOTIDE SEQUENCE [LARGE SCALE GENOMIC DNA]</scope>
    <source>
        <strain evidence="2">ATCC 17025</strain>
    </source>
</reference>
<gene>
    <name evidence="2" type="ordered locus">Rsph17025_2552</name>
</gene>
<feature type="domain" description="SH3b" evidence="1">
    <location>
        <begin position="112"/>
        <end position="177"/>
    </location>
</feature>
<dbReference type="SMART" id="SM00287">
    <property type="entry name" value="SH3b"/>
    <property type="match status" value="1"/>
</dbReference>
<protein>
    <submittedName>
        <fullName evidence="2">SH3, type 3 domain protein</fullName>
    </submittedName>
</protein>
<dbReference type="EMBL" id="CP000661">
    <property type="protein sequence ID" value="ABP71440.1"/>
    <property type="molecule type" value="Genomic_DNA"/>
</dbReference>
<proteinExistence type="predicted"/>
<dbReference type="AlphaFoldDB" id="A4WVM6"/>
<dbReference type="STRING" id="349102.Rsph17025_2552"/>
<organism evidence="2">
    <name type="scientific">Cereibacter sphaeroides (strain ATCC 17025 / ATH 2.4.3)</name>
    <name type="common">Rhodobacter sphaeroides</name>
    <dbReference type="NCBI Taxonomy" id="349102"/>
    <lineage>
        <taxon>Bacteria</taxon>
        <taxon>Pseudomonadati</taxon>
        <taxon>Pseudomonadota</taxon>
        <taxon>Alphaproteobacteria</taxon>
        <taxon>Rhodobacterales</taxon>
        <taxon>Paracoccaceae</taxon>
        <taxon>Cereibacter</taxon>
    </lineage>
</organism>
<dbReference type="Pfam" id="PF08239">
    <property type="entry name" value="SH3_3"/>
    <property type="match status" value="1"/>
</dbReference>
<dbReference type="KEGG" id="rsq:Rsph17025_2552"/>
<accession>A4WVM6</accession>
<dbReference type="eggNOG" id="COG4991">
    <property type="taxonomic scope" value="Bacteria"/>
</dbReference>
<sequence length="178" mass="18752" precursor="true">MLRLTLLLCCTLFLVLLIGGRDGGQMRPGLAAAARLEPDPQPLVTPVEMASLDGTGPALTVAAEAQSAPDPVTRPTLRTRGDRLEVLPLPARRAPTPQPMPAAPPEILEVRGDVRLVTADAVNVRSGPSTAFPVVGRLTRGEAVLVVASDAKGWAPIRIEGDGLEGYMATRFLRPAPQ</sequence>
<dbReference type="BioCyc" id="RSPH349102:G1G8M-2631-MONOMER"/>
<evidence type="ECO:0000313" key="2">
    <source>
        <dbReference type="EMBL" id="ABP71440.1"/>
    </source>
</evidence>
<dbReference type="InterPro" id="IPR003646">
    <property type="entry name" value="SH3-like_bac-type"/>
</dbReference>
<dbReference type="HOGENOM" id="CLU_1453371_0_0_5"/>
<evidence type="ECO:0000259" key="1">
    <source>
        <dbReference type="PROSITE" id="PS51781"/>
    </source>
</evidence>
<dbReference type="PROSITE" id="PS51781">
    <property type="entry name" value="SH3B"/>
    <property type="match status" value="1"/>
</dbReference>
<dbReference type="Gene3D" id="2.30.30.40">
    <property type="entry name" value="SH3 Domains"/>
    <property type="match status" value="1"/>
</dbReference>